<dbReference type="SUPFAM" id="SSF54909">
    <property type="entry name" value="Dimeric alpha+beta barrel"/>
    <property type="match status" value="1"/>
</dbReference>
<dbReference type="PANTHER" id="PTHR33336:SF3">
    <property type="entry name" value="ABM DOMAIN-CONTAINING PROTEIN"/>
    <property type="match status" value="1"/>
</dbReference>
<comment type="caution">
    <text evidence="3">The sequence shown here is derived from an EMBL/GenBank/DDBJ whole genome shotgun (WGS) entry which is preliminary data.</text>
</comment>
<keyword evidence="4" id="KW-1185">Reference proteome</keyword>
<reference evidence="3" key="1">
    <citation type="journal article" date="2014" name="Int. J. Syst. Evol. Microbiol.">
        <title>Complete genome sequence of Corynebacterium casei LMG S-19264T (=DSM 44701T), isolated from a smear-ripened cheese.</title>
        <authorList>
            <consortium name="US DOE Joint Genome Institute (JGI-PGF)"/>
            <person name="Walter F."/>
            <person name="Albersmeier A."/>
            <person name="Kalinowski J."/>
            <person name="Ruckert C."/>
        </authorList>
    </citation>
    <scope>NUCLEOTIDE SEQUENCE</scope>
    <source>
        <strain evidence="3">CGMCC 1.15448</strain>
    </source>
</reference>
<dbReference type="InterPro" id="IPR007138">
    <property type="entry name" value="ABM_dom"/>
</dbReference>
<dbReference type="PROSITE" id="PS51725">
    <property type="entry name" value="ABM"/>
    <property type="match status" value="1"/>
</dbReference>
<dbReference type="EMBL" id="BMJC01000003">
    <property type="protein sequence ID" value="GGB02055.1"/>
    <property type="molecule type" value="Genomic_DNA"/>
</dbReference>
<dbReference type="Proteomes" id="UP000607559">
    <property type="component" value="Unassembled WGS sequence"/>
</dbReference>
<dbReference type="Pfam" id="PF03992">
    <property type="entry name" value="ABM"/>
    <property type="match status" value="1"/>
</dbReference>
<reference evidence="3" key="2">
    <citation type="submission" date="2020-09" db="EMBL/GenBank/DDBJ databases">
        <authorList>
            <person name="Sun Q."/>
            <person name="Zhou Y."/>
        </authorList>
    </citation>
    <scope>NUCLEOTIDE SEQUENCE</scope>
    <source>
        <strain evidence="3">CGMCC 1.15448</strain>
    </source>
</reference>
<dbReference type="InterPro" id="IPR011008">
    <property type="entry name" value="Dimeric_a/b-barrel"/>
</dbReference>
<evidence type="ECO:0000313" key="3">
    <source>
        <dbReference type="EMBL" id="GGB02055.1"/>
    </source>
</evidence>
<feature type="chain" id="PRO_5035324477" evidence="1">
    <location>
        <begin position="23"/>
        <end position="127"/>
    </location>
</feature>
<dbReference type="InterPro" id="IPR050744">
    <property type="entry name" value="AI-2_Isomerase_LsrG"/>
</dbReference>
<gene>
    <name evidence="3" type="ORF">GCM10011511_26630</name>
</gene>
<accession>A0A8J2UDP7</accession>
<evidence type="ECO:0000259" key="2">
    <source>
        <dbReference type="PROSITE" id="PS51725"/>
    </source>
</evidence>
<dbReference type="GO" id="GO:0004497">
    <property type="term" value="F:monooxygenase activity"/>
    <property type="evidence" value="ECO:0007669"/>
    <property type="project" value="UniProtKB-KW"/>
</dbReference>
<feature type="signal peptide" evidence="1">
    <location>
        <begin position="1"/>
        <end position="22"/>
    </location>
</feature>
<name>A0A8J2UDP7_9BACT</name>
<proteinExistence type="predicted"/>
<evidence type="ECO:0000313" key="4">
    <source>
        <dbReference type="Proteomes" id="UP000607559"/>
    </source>
</evidence>
<dbReference type="Gene3D" id="3.30.70.100">
    <property type="match status" value="1"/>
</dbReference>
<sequence>MKFRTVTIFILFLFLKTDQLTAQNNTGPYMRIARIVVDSTQLGSYKAALKEGITAAVKMEPGVLSLSAVYEKEHPTHVTVFEIYADENAYRYHIQTAHFLKYKHTVEHMVKSLELVDVSPIAIEAKH</sequence>
<evidence type="ECO:0000256" key="1">
    <source>
        <dbReference type="SAM" id="SignalP"/>
    </source>
</evidence>
<organism evidence="3 4">
    <name type="scientific">Puia dinghuensis</name>
    <dbReference type="NCBI Taxonomy" id="1792502"/>
    <lineage>
        <taxon>Bacteria</taxon>
        <taxon>Pseudomonadati</taxon>
        <taxon>Bacteroidota</taxon>
        <taxon>Chitinophagia</taxon>
        <taxon>Chitinophagales</taxon>
        <taxon>Chitinophagaceae</taxon>
        <taxon>Puia</taxon>
    </lineage>
</organism>
<keyword evidence="3" id="KW-0560">Oxidoreductase</keyword>
<keyword evidence="1" id="KW-0732">Signal</keyword>
<feature type="domain" description="ABM" evidence="2">
    <location>
        <begin position="29"/>
        <end position="122"/>
    </location>
</feature>
<dbReference type="PANTHER" id="PTHR33336">
    <property type="entry name" value="QUINOL MONOOXYGENASE YGIN-RELATED"/>
    <property type="match status" value="1"/>
</dbReference>
<keyword evidence="3" id="KW-0503">Monooxygenase</keyword>
<dbReference type="AlphaFoldDB" id="A0A8J2UDP7"/>
<protein>
    <submittedName>
        <fullName evidence="3">Antibiotic biosynthesis monooxygenase</fullName>
    </submittedName>
</protein>
<dbReference type="RefSeq" id="WP_188932406.1">
    <property type="nucleotide sequence ID" value="NZ_BMJC01000003.1"/>
</dbReference>